<name>A0A0W8G9P6_9ZZZZ</name>
<keyword evidence="5" id="KW-0224">Dipeptidase</keyword>
<dbReference type="HAMAP" id="MF_01924">
    <property type="entry name" value="A_A_dipeptidase"/>
    <property type="match status" value="1"/>
</dbReference>
<dbReference type="SUPFAM" id="SSF55166">
    <property type="entry name" value="Hedgehog/DD-peptidase"/>
    <property type="match status" value="1"/>
</dbReference>
<evidence type="ECO:0000256" key="1">
    <source>
        <dbReference type="ARBA" id="ARBA00022670"/>
    </source>
</evidence>
<evidence type="ECO:0000256" key="4">
    <source>
        <dbReference type="ARBA" id="ARBA00022833"/>
    </source>
</evidence>
<gene>
    <name evidence="8" type="ORF">ASZ90_000262</name>
</gene>
<dbReference type="InterPro" id="IPR000755">
    <property type="entry name" value="A_A_dipeptidase"/>
</dbReference>
<keyword evidence="7" id="KW-0961">Cell wall biogenesis/degradation</keyword>
<dbReference type="CDD" id="cd14840">
    <property type="entry name" value="D-Ala-D-Ala_dipeptidase_Aad"/>
    <property type="match status" value="1"/>
</dbReference>
<dbReference type="Gene3D" id="3.30.1380.10">
    <property type="match status" value="1"/>
</dbReference>
<dbReference type="GO" id="GO:0046872">
    <property type="term" value="F:metal ion binding"/>
    <property type="evidence" value="ECO:0007669"/>
    <property type="project" value="UniProtKB-KW"/>
</dbReference>
<dbReference type="GO" id="GO:0071555">
    <property type="term" value="P:cell wall organization"/>
    <property type="evidence" value="ECO:0007669"/>
    <property type="project" value="UniProtKB-KW"/>
</dbReference>
<dbReference type="PANTHER" id="PTHR43126:SF1">
    <property type="entry name" value="D-ALANYL-D-ALANINE DIPEPTIDASE"/>
    <property type="match status" value="1"/>
</dbReference>
<keyword evidence="3 8" id="KW-0378">Hydrolase</keyword>
<dbReference type="Pfam" id="PF01427">
    <property type="entry name" value="Peptidase_M15"/>
    <property type="match status" value="1"/>
</dbReference>
<dbReference type="EC" id="3.2.1.52" evidence="8"/>
<dbReference type="AlphaFoldDB" id="A0A0W8G9P6"/>
<keyword evidence="4" id="KW-0862">Zinc</keyword>
<dbReference type="PANTHER" id="PTHR43126">
    <property type="entry name" value="D-ALANYL-D-ALANINE DIPEPTIDASE"/>
    <property type="match status" value="1"/>
</dbReference>
<evidence type="ECO:0000256" key="2">
    <source>
        <dbReference type="ARBA" id="ARBA00022723"/>
    </source>
</evidence>
<dbReference type="GO" id="GO:0004563">
    <property type="term" value="F:beta-N-acetylhexosaminidase activity"/>
    <property type="evidence" value="ECO:0007669"/>
    <property type="project" value="UniProtKB-EC"/>
</dbReference>
<organism evidence="8">
    <name type="scientific">hydrocarbon metagenome</name>
    <dbReference type="NCBI Taxonomy" id="938273"/>
    <lineage>
        <taxon>unclassified sequences</taxon>
        <taxon>metagenomes</taxon>
        <taxon>ecological metagenomes</taxon>
    </lineage>
</organism>
<evidence type="ECO:0000256" key="6">
    <source>
        <dbReference type="ARBA" id="ARBA00023049"/>
    </source>
</evidence>
<reference evidence="8" key="1">
    <citation type="journal article" date="2015" name="Proc. Natl. Acad. Sci. U.S.A.">
        <title>Networks of energetic and metabolic interactions define dynamics in microbial communities.</title>
        <authorList>
            <person name="Embree M."/>
            <person name="Liu J.K."/>
            <person name="Al-Bassam M.M."/>
            <person name="Zengler K."/>
        </authorList>
    </citation>
    <scope>NUCLEOTIDE SEQUENCE</scope>
</reference>
<dbReference type="EMBL" id="LNQE01000029">
    <property type="protein sequence ID" value="KUG29839.1"/>
    <property type="molecule type" value="Genomic_DNA"/>
</dbReference>
<keyword evidence="8" id="KW-0326">Glycosidase</keyword>
<keyword evidence="1" id="KW-0645">Protease</keyword>
<keyword evidence="6" id="KW-0482">Metalloprotease</keyword>
<evidence type="ECO:0000256" key="5">
    <source>
        <dbReference type="ARBA" id="ARBA00022997"/>
    </source>
</evidence>
<dbReference type="InterPro" id="IPR009045">
    <property type="entry name" value="Zn_M74/Hedgehog-like"/>
</dbReference>
<evidence type="ECO:0000256" key="7">
    <source>
        <dbReference type="ARBA" id="ARBA00023316"/>
    </source>
</evidence>
<keyword evidence="2" id="KW-0479">Metal-binding</keyword>
<comment type="caution">
    <text evidence="8">The sequence shown here is derived from an EMBL/GenBank/DDBJ whole genome shotgun (WGS) entry which is preliminary data.</text>
</comment>
<protein>
    <submittedName>
        <fullName evidence="8">Beta-hexosaminidase</fullName>
        <ecNumber evidence="8">3.2.1.52</ecNumber>
    </submittedName>
</protein>
<evidence type="ECO:0000313" key="8">
    <source>
        <dbReference type="EMBL" id="KUG29839.1"/>
    </source>
</evidence>
<dbReference type="GO" id="GO:0016805">
    <property type="term" value="F:dipeptidase activity"/>
    <property type="evidence" value="ECO:0007669"/>
    <property type="project" value="UniProtKB-KW"/>
</dbReference>
<dbReference type="GO" id="GO:0008237">
    <property type="term" value="F:metallopeptidase activity"/>
    <property type="evidence" value="ECO:0007669"/>
    <property type="project" value="UniProtKB-KW"/>
</dbReference>
<accession>A0A0W8G9P6</accession>
<evidence type="ECO:0000256" key="3">
    <source>
        <dbReference type="ARBA" id="ARBA00022801"/>
    </source>
</evidence>
<dbReference type="GO" id="GO:0006508">
    <property type="term" value="P:proteolysis"/>
    <property type="evidence" value="ECO:0007669"/>
    <property type="project" value="UniProtKB-KW"/>
</dbReference>
<sequence length="244" mass="26444">MRMTLPRLFTAWMIRAAILLCLSGLSGLPVLPALSGPGPARAAEATPGSEASALARAGLVEVTALEPSIRLDMRYATTNNFTGRAVYPSGRCFLRREAARRLVAVQAELRARGLGLVLYDCYRPFSVQKTFWEVTPDKGYVGRPVEKDGRPVSGSKHNRGMAVDAGLVDGEGRALPMPTDFDDFSARAWRTSTGGDPGALANSRLLAEVMARHGFRPIATEWWHFDAEGWKACPLLDLPLPPGP</sequence>
<proteinExistence type="inferred from homology"/>